<evidence type="ECO:0000256" key="2">
    <source>
        <dbReference type="PROSITE-ProRule" id="PRU00708"/>
    </source>
</evidence>
<feature type="repeat" description="PPR" evidence="2">
    <location>
        <begin position="464"/>
        <end position="498"/>
    </location>
</feature>
<dbReference type="Gene3D" id="1.25.40.10">
    <property type="entry name" value="Tetratricopeptide repeat domain"/>
    <property type="match status" value="3"/>
</dbReference>
<dbReference type="PANTHER" id="PTHR47942">
    <property type="entry name" value="TETRATRICOPEPTIDE REPEAT (TPR)-LIKE SUPERFAMILY PROTEIN-RELATED"/>
    <property type="match status" value="1"/>
</dbReference>
<dbReference type="Pfam" id="PF13041">
    <property type="entry name" value="PPR_2"/>
    <property type="match status" value="1"/>
</dbReference>
<dbReference type="GeneID" id="37022210"/>
<evidence type="ECO:0008006" key="6">
    <source>
        <dbReference type="Google" id="ProtNLM"/>
    </source>
</evidence>
<evidence type="ECO:0000256" key="1">
    <source>
        <dbReference type="ARBA" id="ARBA00022737"/>
    </source>
</evidence>
<feature type="region of interest" description="Disordered" evidence="3">
    <location>
        <begin position="34"/>
        <end position="84"/>
    </location>
</feature>
<dbReference type="InterPro" id="IPR051222">
    <property type="entry name" value="PPR/CCM1_RNA-binding"/>
</dbReference>
<evidence type="ECO:0000256" key="3">
    <source>
        <dbReference type="SAM" id="MobiDB-lite"/>
    </source>
</evidence>
<protein>
    <recommendedName>
        <fullName evidence="6">Pentacotripeptide-repeat region of PRORP domain-containing protein</fullName>
    </recommendedName>
</protein>
<dbReference type="InterPro" id="IPR002885">
    <property type="entry name" value="PPR_rpt"/>
</dbReference>
<dbReference type="AlphaFoldDB" id="A0A316VF86"/>
<feature type="repeat" description="PPR" evidence="2">
    <location>
        <begin position="390"/>
        <end position="424"/>
    </location>
</feature>
<dbReference type="NCBIfam" id="TIGR00756">
    <property type="entry name" value="PPR"/>
    <property type="match status" value="2"/>
</dbReference>
<dbReference type="EMBL" id="KZ819603">
    <property type="protein sequence ID" value="PWN36176.1"/>
    <property type="molecule type" value="Genomic_DNA"/>
</dbReference>
<evidence type="ECO:0000313" key="4">
    <source>
        <dbReference type="EMBL" id="PWN36176.1"/>
    </source>
</evidence>
<dbReference type="PANTHER" id="PTHR47942:SF63">
    <property type="entry name" value="PENTATRICOPEPTIDE REPEAT-CONTAINING PROTEIN"/>
    <property type="match status" value="1"/>
</dbReference>
<accession>A0A316VF86</accession>
<sequence length="769" mass="86514">MLRRSIVHSRHALRSCNTTQRVCGSGSNAFGQNKFIGSSPTSFNEQPSPTNSSPSTSPSKAQFAVYTPRSTEKKIHAPSHYRKTRISRNRKNHPLIAKLQEQIAARNLDDVTETWKKVVQQRMASDVSGDIRFTLVKFVSSIESDHSTSTVLSLFSDFRAISDWKYATLVLRSLIDRGENQKVWEYVQSSVLPDRSSIPPSVPPSAYEGLIICACFAAASLPDSPYKRIANLVGQLKPIWSKLKITARKKADRVHGTPLHSDITSDRLSAFKVQDKTKEKAASIYQHAVLGWGLNYSDEHTGANVNLLSRRITGACNSGYFSTLEQWLNILPQAHNEWLTMSFDGKKQSNWTDFTWASLLQGLIAHRKTEIAGRAWELYLKMKPKNEAVEAGVWNGLLQGYSAAGQWDQARTVRNQMIEQNAKQDQYTFTTLITMNFKARTPDEAFFTFEELKDWCREQKQTVNPAAMNAMVLGYCLNNNTEEAEELINRMIKGEDELLPPPNISTMNTMLRTHARRDNMAGIEEILRVIGQLNLEPDAYTFTTVMDAFTRMGHGKYTGEVYDLMMKEGIKGSEVTLSAVIKDALTSFDGVTPIRFEFAFSTLRRMELKGPHPTQVTYTNLISGLLNNADLFGDFVRKGGLANGYTRQEIVEAKVVEPELLEVLFKNRPEIVLSLLLMKRMQIMKLQPNRITYNTFLNGLLSQSPFDEEEQARPSEEVAAMDVWSLRKVGTLLHEMIEVQSIDLKENTVAICGEACCSSSGIAENICDL</sequence>
<proteinExistence type="predicted"/>
<dbReference type="STRING" id="1280837.A0A316VF86"/>
<dbReference type="Proteomes" id="UP000245771">
    <property type="component" value="Unassembled WGS sequence"/>
</dbReference>
<gene>
    <name evidence="4" type="ORF">FA14DRAFT_172739</name>
</gene>
<feature type="compositionally biased region" description="Polar residues" evidence="3">
    <location>
        <begin position="34"/>
        <end position="46"/>
    </location>
</feature>
<dbReference type="PROSITE" id="PS51375">
    <property type="entry name" value="PPR"/>
    <property type="match status" value="3"/>
</dbReference>
<dbReference type="Pfam" id="PF13812">
    <property type="entry name" value="PPR_3"/>
    <property type="match status" value="1"/>
</dbReference>
<evidence type="ECO:0000313" key="5">
    <source>
        <dbReference type="Proteomes" id="UP000245771"/>
    </source>
</evidence>
<reference evidence="4 5" key="1">
    <citation type="journal article" date="2018" name="Mol. Biol. Evol.">
        <title>Broad Genomic Sampling Reveals a Smut Pathogenic Ancestry of the Fungal Clade Ustilaginomycotina.</title>
        <authorList>
            <person name="Kijpornyongpan T."/>
            <person name="Mondo S.J."/>
            <person name="Barry K."/>
            <person name="Sandor L."/>
            <person name="Lee J."/>
            <person name="Lipzen A."/>
            <person name="Pangilinan J."/>
            <person name="LaButti K."/>
            <person name="Hainaut M."/>
            <person name="Henrissat B."/>
            <person name="Grigoriev I.V."/>
            <person name="Spatafora J.W."/>
            <person name="Aime M.C."/>
        </authorList>
    </citation>
    <scope>NUCLEOTIDE SEQUENCE [LARGE SCALE GENOMIC DNA]</scope>
    <source>
        <strain evidence="4 5">MCA 3882</strain>
    </source>
</reference>
<dbReference type="OrthoDB" id="185373at2759"/>
<name>A0A316VF86_9BASI</name>
<dbReference type="RefSeq" id="XP_025356478.1">
    <property type="nucleotide sequence ID" value="XM_025500429.1"/>
</dbReference>
<feature type="compositionally biased region" description="Low complexity" evidence="3">
    <location>
        <begin position="47"/>
        <end position="59"/>
    </location>
</feature>
<dbReference type="InterPro" id="IPR011990">
    <property type="entry name" value="TPR-like_helical_dom_sf"/>
</dbReference>
<organism evidence="4 5">
    <name type="scientific">Meira miltonrushii</name>
    <dbReference type="NCBI Taxonomy" id="1280837"/>
    <lineage>
        <taxon>Eukaryota</taxon>
        <taxon>Fungi</taxon>
        <taxon>Dikarya</taxon>
        <taxon>Basidiomycota</taxon>
        <taxon>Ustilaginomycotina</taxon>
        <taxon>Exobasidiomycetes</taxon>
        <taxon>Exobasidiales</taxon>
        <taxon>Brachybasidiaceae</taxon>
        <taxon>Meira</taxon>
    </lineage>
</organism>
<dbReference type="InParanoid" id="A0A316VF86"/>
<keyword evidence="1" id="KW-0677">Repeat</keyword>
<feature type="repeat" description="PPR" evidence="2">
    <location>
        <begin position="538"/>
        <end position="572"/>
    </location>
</feature>
<keyword evidence="5" id="KW-1185">Reference proteome</keyword>
<dbReference type="Pfam" id="PF01535">
    <property type="entry name" value="PPR"/>
    <property type="match status" value="1"/>
</dbReference>